<proteinExistence type="predicted"/>
<evidence type="ECO:0000313" key="16">
    <source>
        <dbReference type="Proteomes" id="UP001258017"/>
    </source>
</evidence>
<evidence type="ECO:0000256" key="6">
    <source>
        <dbReference type="ARBA" id="ARBA00022989"/>
    </source>
</evidence>
<dbReference type="PROSITE" id="PS50088">
    <property type="entry name" value="ANK_REPEAT"/>
    <property type="match status" value="4"/>
</dbReference>
<keyword evidence="9 13" id="KW-0472">Membrane</keyword>
<feature type="domain" description="Ion transport" evidence="14">
    <location>
        <begin position="411"/>
        <end position="656"/>
    </location>
</feature>
<dbReference type="InterPro" id="IPR036770">
    <property type="entry name" value="Ankyrin_rpt-contain_sf"/>
</dbReference>
<evidence type="ECO:0000259" key="14">
    <source>
        <dbReference type="Pfam" id="PF00520"/>
    </source>
</evidence>
<dbReference type="Pfam" id="PF00520">
    <property type="entry name" value="Ion_trans"/>
    <property type="match status" value="1"/>
</dbReference>
<dbReference type="SUPFAM" id="SSF48403">
    <property type="entry name" value="Ankyrin repeat"/>
    <property type="match status" value="1"/>
</dbReference>
<dbReference type="InterPro" id="IPR005821">
    <property type="entry name" value="Ion_trans_dom"/>
</dbReference>
<accession>A0AAD9RE71</accession>
<evidence type="ECO:0000256" key="3">
    <source>
        <dbReference type="ARBA" id="ARBA00022606"/>
    </source>
</evidence>
<dbReference type="Pfam" id="PF13637">
    <property type="entry name" value="Ank_4"/>
    <property type="match status" value="1"/>
</dbReference>
<evidence type="ECO:0000256" key="4">
    <source>
        <dbReference type="ARBA" id="ARBA00022692"/>
    </source>
</evidence>
<evidence type="ECO:0000256" key="11">
    <source>
        <dbReference type="ARBA" id="ARBA00023303"/>
    </source>
</evidence>
<keyword evidence="4 13" id="KW-0812">Transmembrane</keyword>
<keyword evidence="2" id="KW-0813">Transport</keyword>
<dbReference type="PROSITE" id="PS50297">
    <property type="entry name" value="ANK_REP_REGION"/>
    <property type="match status" value="4"/>
</dbReference>
<evidence type="ECO:0000256" key="1">
    <source>
        <dbReference type="ARBA" id="ARBA00004141"/>
    </source>
</evidence>
<reference evidence="15" key="1">
    <citation type="submission" date="2021-08" db="EMBL/GenBank/DDBJ databases">
        <authorList>
            <person name="Misof B."/>
            <person name="Oliver O."/>
            <person name="Podsiadlowski L."/>
            <person name="Donath A."/>
            <person name="Peters R."/>
            <person name="Mayer C."/>
            <person name="Rust J."/>
            <person name="Gunkel S."/>
            <person name="Lesny P."/>
            <person name="Martin S."/>
            <person name="Oeyen J.P."/>
            <person name="Petersen M."/>
            <person name="Panagiotis P."/>
            <person name="Wilbrandt J."/>
            <person name="Tanja T."/>
        </authorList>
    </citation>
    <scope>NUCLEOTIDE SEQUENCE</scope>
    <source>
        <strain evidence="15">GBR_01_08_01A</strain>
        <tissue evidence="15">Thorax + abdomen</tissue>
    </source>
</reference>
<organism evidence="15 16">
    <name type="scientific">Odynerus spinipes</name>
    <dbReference type="NCBI Taxonomy" id="1348599"/>
    <lineage>
        <taxon>Eukaryota</taxon>
        <taxon>Metazoa</taxon>
        <taxon>Ecdysozoa</taxon>
        <taxon>Arthropoda</taxon>
        <taxon>Hexapoda</taxon>
        <taxon>Insecta</taxon>
        <taxon>Pterygota</taxon>
        <taxon>Neoptera</taxon>
        <taxon>Endopterygota</taxon>
        <taxon>Hymenoptera</taxon>
        <taxon>Apocrita</taxon>
        <taxon>Aculeata</taxon>
        <taxon>Vespoidea</taxon>
        <taxon>Vespidae</taxon>
        <taxon>Eumeninae</taxon>
        <taxon>Odynerus</taxon>
    </lineage>
</organism>
<dbReference type="InterPro" id="IPR002110">
    <property type="entry name" value="Ankyrin_rpt"/>
</dbReference>
<dbReference type="PANTHER" id="PTHR47143">
    <property type="entry name" value="TRANSIENT RECEPTOR POTENTIAL CATION CHANNEL PROTEIN PAINLESS"/>
    <property type="match status" value="1"/>
</dbReference>
<dbReference type="AlphaFoldDB" id="A0AAD9RE71"/>
<evidence type="ECO:0000256" key="12">
    <source>
        <dbReference type="PROSITE-ProRule" id="PRU00023"/>
    </source>
</evidence>
<dbReference type="GO" id="GO:0005216">
    <property type="term" value="F:monoatomic ion channel activity"/>
    <property type="evidence" value="ECO:0007669"/>
    <property type="project" value="InterPro"/>
</dbReference>
<feature type="transmembrane region" description="Helical" evidence="13">
    <location>
        <begin position="475"/>
        <end position="494"/>
    </location>
</feature>
<sequence length="798" mass="90417">MSEHDENRVKLMLAIESDNFEEALSILSGDDQKELLQPLGLLRITAVHLAAWKGRIDLLDRLFEKGANVNAPDKIGRCALFYAAHRGHLEVTRWLLERRSFTETRIGIDSCTRHVSKTQTTSKVDCLVGQELPVPECCGRTPLHQATKNNHSKIVKTLVEAGANVNAEDERGITALLLAGCNVNSTNVIEMSKFVEIIDVLVSAKASVNVIHPDTGSTALHHATTLASPKAVRRLLEGGAWPLFQCSNTRSTPLHIASAAGNLEILAVLFSKIRRDHVDIRDKVGQTALHRACYQGHRECARALIDHGGNLSAETKSGVTVIDVAFAHVPSPISFLTDIMDTRVRIVGSKTFNKDSQISIDFGILAPQGELQTNVIIALIAAASDVEQLAILQHPLIETFLRLKWAKLRLFFFLLVLLHVFFVLSLSTYAITLIRQTDYLLPRIVLTICSMMLLFHNTAQVLMLPRHYIRQFETWLSFVSATISFMVCLIVTDVRYILSEDSKEKVMEIPRAPEWVLHAISIAILLGWIQMMLLIGRFPTWGYYALMFSTVLKNVLKVLLAFVCMIVGFALSFAILFHKNEQFREFLRAIVKTVVMMMGEYDYEDLFPNDNKKGGMSFLTATSRIIFLSFVILASIVLMNLMIGLAVNDIQGLEEEGHIRRLLKQAEFVAHLEKLTSNHIFRSNWLHPWLRTVVHSRRVVPTKILLHCRDNYHCDISRRISPELIESLYVLASRNCHKDDRKRFSDGSSYSDRSVVDFLTSLEEQIQQLRRFHYPLFSEQRNKFFGKRITRARRNTNV</sequence>
<feature type="transmembrane region" description="Helical" evidence="13">
    <location>
        <begin position="515"/>
        <end position="535"/>
    </location>
</feature>
<keyword evidence="6 13" id="KW-1133">Transmembrane helix</keyword>
<dbReference type="EMBL" id="JAIFRP010004357">
    <property type="protein sequence ID" value="KAK2577416.1"/>
    <property type="molecule type" value="Genomic_DNA"/>
</dbReference>
<evidence type="ECO:0000256" key="10">
    <source>
        <dbReference type="ARBA" id="ARBA00023180"/>
    </source>
</evidence>
<dbReference type="Gene3D" id="1.25.40.20">
    <property type="entry name" value="Ankyrin repeat-containing domain"/>
    <property type="match status" value="3"/>
</dbReference>
<dbReference type="Pfam" id="PF00023">
    <property type="entry name" value="Ank"/>
    <property type="match status" value="1"/>
</dbReference>
<feature type="transmembrane region" description="Helical" evidence="13">
    <location>
        <begin position="444"/>
        <end position="463"/>
    </location>
</feature>
<comment type="caution">
    <text evidence="15">The sequence shown here is derived from an EMBL/GenBank/DDBJ whole genome shotgun (WGS) entry which is preliminary data.</text>
</comment>
<comment type="subcellular location">
    <subcellularLocation>
        <location evidence="1">Membrane</location>
        <topology evidence="1">Multi-pass membrane protein</topology>
    </subcellularLocation>
</comment>
<feature type="transmembrane region" description="Helical" evidence="13">
    <location>
        <begin position="625"/>
        <end position="647"/>
    </location>
</feature>
<feature type="repeat" description="ANK" evidence="12">
    <location>
        <begin position="138"/>
        <end position="170"/>
    </location>
</feature>
<keyword evidence="3" id="KW-0716">Sensory transduction</keyword>
<evidence type="ECO:0000256" key="9">
    <source>
        <dbReference type="ARBA" id="ARBA00023136"/>
    </source>
</evidence>
<dbReference type="PANTHER" id="PTHR47143:SF1">
    <property type="entry name" value="ION_TRANS DOMAIN-CONTAINING PROTEIN"/>
    <property type="match status" value="1"/>
</dbReference>
<keyword evidence="11" id="KW-0407">Ion channel</keyword>
<dbReference type="Proteomes" id="UP001258017">
    <property type="component" value="Unassembled WGS sequence"/>
</dbReference>
<dbReference type="Gene3D" id="1.10.287.70">
    <property type="match status" value="1"/>
</dbReference>
<protein>
    <recommendedName>
        <fullName evidence="14">Ion transport domain-containing protein</fullName>
    </recommendedName>
</protein>
<dbReference type="SMART" id="SM00248">
    <property type="entry name" value="ANK"/>
    <property type="match status" value="7"/>
</dbReference>
<evidence type="ECO:0000313" key="15">
    <source>
        <dbReference type="EMBL" id="KAK2577416.1"/>
    </source>
</evidence>
<evidence type="ECO:0000256" key="2">
    <source>
        <dbReference type="ARBA" id="ARBA00022448"/>
    </source>
</evidence>
<gene>
    <name evidence="15" type="ORF">KPH14_003525</name>
</gene>
<evidence type="ECO:0000256" key="8">
    <source>
        <dbReference type="ARBA" id="ARBA00023065"/>
    </source>
</evidence>
<evidence type="ECO:0000256" key="13">
    <source>
        <dbReference type="SAM" id="Phobius"/>
    </source>
</evidence>
<evidence type="ECO:0000256" key="7">
    <source>
        <dbReference type="ARBA" id="ARBA00023043"/>
    </source>
</evidence>
<feature type="repeat" description="ANK" evidence="12">
    <location>
        <begin position="42"/>
        <end position="74"/>
    </location>
</feature>
<keyword evidence="7 12" id="KW-0040">ANK repeat</keyword>
<reference evidence="15" key="2">
    <citation type="journal article" date="2023" name="Commun. Biol.">
        <title>Intrasexual cuticular hydrocarbon dimorphism in a wasp sheds light on hydrocarbon biosynthesis genes in Hymenoptera.</title>
        <authorList>
            <person name="Moris V.C."/>
            <person name="Podsiadlowski L."/>
            <person name="Martin S."/>
            <person name="Oeyen J.P."/>
            <person name="Donath A."/>
            <person name="Petersen M."/>
            <person name="Wilbrandt J."/>
            <person name="Misof B."/>
            <person name="Liedtke D."/>
            <person name="Thamm M."/>
            <person name="Scheiner R."/>
            <person name="Schmitt T."/>
            <person name="Niehuis O."/>
        </authorList>
    </citation>
    <scope>NUCLEOTIDE SEQUENCE</scope>
    <source>
        <strain evidence="15">GBR_01_08_01A</strain>
    </source>
</reference>
<feature type="repeat" description="ANK" evidence="12">
    <location>
        <begin position="284"/>
        <end position="316"/>
    </location>
</feature>
<dbReference type="Pfam" id="PF12796">
    <property type="entry name" value="Ank_2"/>
    <property type="match status" value="2"/>
</dbReference>
<keyword evidence="8" id="KW-0406">Ion transport</keyword>
<feature type="repeat" description="ANK" evidence="12">
    <location>
        <begin position="215"/>
        <end position="240"/>
    </location>
</feature>
<dbReference type="PRINTS" id="PR01415">
    <property type="entry name" value="ANKYRIN"/>
</dbReference>
<dbReference type="GO" id="GO:0034703">
    <property type="term" value="C:cation channel complex"/>
    <property type="evidence" value="ECO:0007669"/>
    <property type="project" value="UniProtKB-ARBA"/>
</dbReference>
<dbReference type="InterPro" id="IPR052076">
    <property type="entry name" value="TRP_cation_channel"/>
</dbReference>
<feature type="transmembrane region" description="Helical" evidence="13">
    <location>
        <begin position="410"/>
        <end position="432"/>
    </location>
</feature>
<feature type="transmembrane region" description="Helical" evidence="13">
    <location>
        <begin position="555"/>
        <end position="577"/>
    </location>
</feature>
<keyword evidence="10" id="KW-0325">Glycoprotein</keyword>
<evidence type="ECO:0000256" key="5">
    <source>
        <dbReference type="ARBA" id="ARBA00022737"/>
    </source>
</evidence>
<keyword evidence="16" id="KW-1185">Reference proteome</keyword>
<keyword evidence="5" id="KW-0677">Repeat</keyword>
<name>A0AAD9RE71_9HYME</name>